<name>A0A2P5DPJ1_PARAD</name>
<organism evidence="2 3">
    <name type="scientific">Parasponia andersonii</name>
    <name type="common">Sponia andersonii</name>
    <dbReference type="NCBI Taxonomy" id="3476"/>
    <lineage>
        <taxon>Eukaryota</taxon>
        <taxon>Viridiplantae</taxon>
        <taxon>Streptophyta</taxon>
        <taxon>Embryophyta</taxon>
        <taxon>Tracheophyta</taxon>
        <taxon>Spermatophyta</taxon>
        <taxon>Magnoliopsida</taxon>
        <taxon>eudicotyledons</taxon>
        <taxon>Gunneridae</taxon>
        <taxon>Pentapetalae</taxon>
        <taxon>rosids</taxon>
        <taxon>fabids</taxon>
        <taxon>Rosales</taxon>
        <taxon>Cannabaceae</taxon>
        <taxon>Parasponia</taxon>
    </lineage>
</organism>
<dbReference type="AlphaFoldDB" id="A0A2P5DPJ1"/>
<feature type="domain" description="Transposase (putative) gypsy type" evidence="1">
    <location>
        <begin position="43"/>
        <end position="106"/>
    </location>
</feature>
<evidence type="ECO:0000259" key="1">
    <source>
        <dbReference type="Pfam" id="PF04195"/>
    </source>
</evidence>
<gene>
    <name evidence="2" type="ORF">PanWU01x14_045510</name>
</gene>
<dbReference type="InterPro" id="IPR007321">
    <property type="entry name" value="Transposase_28"/>
</dbReference>
<dbReference type="Pfam" id="PF04195">
    <property type="entry name" value="Transposase_28"/>
    <property type="match status" value="1"/>
</dbReference>
<protein>
    <recommendedName>
        <fullName evidence="1">Transposase (putative) gypsy type domain-containing protein</fullName>
    </recommendedName>
</protein>
<evidence type="ECO:0000313" key="2">
    <source>
        <dbReference type="EMBL" id="PON75199.1"/>
    </source>
</evidence>
<sequence>MSCITNKLEKIVCEYKIDVPLRLATEFNRLHTPPRGTASFSDTVLRCGVHLPLHPYIKSIVDYYGVVSFQLTPNIYRYMVGLYILYHKLGLESPIPEEFAWFYQVKSNSSDFGFFYASKWSNQAIKTVHRVCNNIGKWKNLFFHFDYVDNGFFQNLGR</sequence>
<comment type="caution">
    <text evidence="2">The sequence shown here is derived from an EMBL/GenBank/DDBJ whole genome shotgun (WGS) entry which is preliminary data.</text>
</comment>
<accession>A0A2P5DPJ1</accession>
<dbReference type="Proteomes" id="UP000237105">
    <property type="component" value="Unassembled WGS sequence"/>
</dbReference>
<evidence type="ECO:0000313" key="3">
    <source>
        <dbReference type="Proteomes" id="UP000237105"/>
    </source>
</evidence>
<dbReference type="OrthoDB" id="10512880at2759"/>
<keyword evidence="3" id="KW-1185">Reference proteome</keyword>
<proteinExistence type="predicted"/>
<reference evidence="3" key="1">
    <citation type="submission" date="2016-06" db="EMBL/GenBank/DDBJ databases">
        <title>Parallel loss of symbiosis genes in relatives of nitrogen-fixing non-legume Parasponia.</title>
        <authorList>
            <person name="Van Velzen R."/>
            <person name="Holmer R."/>
            <person name="Bu F."/>
            <person name="Rutten L."/>
            <person name="Van Zeijl A."/>
            <person name="Liu W."/>
            <person name="Santuari L."/>
            <person name="Cao Q."/>
            <person name="Sharma T."/>
            <person name="Shen D."/>
            <person name="Roswanjaya Y."/>
            <person name="Wardhani T."/>
            <person name="Kalhor M.S."/>
            <person name="Jansen J."/>
            <person name="Van den Hoogen J."/>
            <person name="Gungor B."/>
            <person name="Hartog M."/>
            <person name="Hontelez J."/>
            <person name="Verver J."/>
            <person name="Yang W.-C."/>
            <person name="Schijlen E."/>
            <person name="Repin R."/>
            <person name="Schilthuizen M."/>
            <person name="Schranz E."/>
            <person name="Heidstra R."/>
            <person name="Miyata K."/>
            <person name="Fedorova E."/>
            <person name="Kohlen W."/>
            <person name="Bisseling T."/>
            <person name="Smit S."/>
            <person name="Geurts R."/>
        </authorList>
    </citation>
    <scope>NUCLEOTIDE SEQUENCE [LARGE SCALE GENOMIC DNA]</scope>
    <source>
        <strain evidence="3">cv. WU1-14</strain>
    </source>
</reference>
<dbReference type="EMBL" id="JXTB01000025">
    <property type="protein sequence ID" value="PON75199.1"/>
    <property type="molecule type" value="Genomic_DNA"/>
</dbReference>